<evidence type="ECO:0000313" key="1">
    <source>
        <dbReference type="EMBL" id="PWW03245.1"/>
    </source>
</evidence>
<dbReference type="Proteomes" id="UP000246635">
    <property type="component" value="Unassembled WGS sequence"/>
</dbReference>
<reference evidence="1 2" key="1">
    <citation type="submission" date="2018-05" db="EMBL/GenBank/DDBJ databases">
        <title>Genomic Encyclopedia of Type Strains, Phase III (KMG-III): the genomes of soil and plant-associated and newly described type strains.</title>
        <authorList>
            <person name="Whitman W."/>
        </authorList>
    </citation>
    <scope>NUCLEOTIDE SEQUENCE [LARGE SCALE GENOMIC DNA]</scope>
    <source>
        <strain evidence="1 2">CECT 5696</strain>
    </source>
</reference>
<name>A0A2V2YVK1_9BACL</name>
<dbReference type="RefSeq" id="WP_245946640.1">
    <property type="nucleotide sequence ID" value="NZ_CP054612.1"/>
</dbReference>
<dbReference type="AlphaFoldDB" id="A0A2V2YVK1"/>
<comment type="caution">
    <text evidence="1">The sequence shown here is derived from an EMBL/GenBank/DDBJ whole genome shotgun (WGS) entry which is preliminary data.</text>
</comment>
<organism evidence="1 2">
    <name type="scientific">Paenibacillus cellulosilyticus</name>
    <dbReference type="NCBI Taxonomy" id="375489"/>
    <lineage>
        <taxon>Bacteria</taxon>
        <taxon>Bacillati</taxon>
        <taxon>Bacillota</taxon>
        <taxon>Bacilli</taxon>
        <taxon>Bacillales</taxon>
        <taxon>Paenibacillaceae</taxon>
        <taxon>Paenibacillus</taxon>
    </lineage>
</organism>
<evidence type="ECO:0000313" key="2">
    <source>
        <dbReference type="Proteomes" id="UP000246635"/>
    </source>
</evidence>
<dbReference type="InterPro" id="IPR023393">
    <property type="entry name" value="START-like_dom_sf"/>
</dbReference>
<sequence length="303" mass="34028">MLLNNGLSSSNTVIIEAPIAAVWEYVSTASGWKKFLADISYVSSSRDEIGVGDTVTLVIGELTNAATCIKRLEWKQISFDEQYSCILPDGNEWRYALRTAFRFEERDAMTELTVEVDCSESDTAMLWVMECGEMGWRQSLYHLKTTIELGLDLRNEIFNYPRLGVMNYTASREQLLQQEVPPHVVGGNYIAVAYTGGPAWKAGIRDGSIITSIAAHPVPTYRDFVRVLGQFYGKPAEPLEVIYYEGGCCHTTRIILSDDDQFTGMIDPERESPSEVSQRRKEQTLQAVAHDSNETTHLFLDEG</sequence>
<keyword evidence="2" id="KW-1185">Reference proteome</keyword>
<dbReference type="SUPFAM" id="SSF55961">
    <property type="entry name" value="Bet v1-like"/>
    <property type="match status" value="1"/>
</dbReference>
<dbReference type="Gene3D" id="3.30.530.20">
    <property type="match status" value="1"/>
</dbReference>
<dbReference type="EMBL" id="QGTQ01000007">
    <property type="protein sequence ID" value="PWW03245.1"/>
    <property type="molecule type" value="Genomic_DNA"/>
</dbReference>
<dbReference type="SUPFAM" id="SSF50156">
    <property type="entry name" value="PDZ domain-like"/>
    <property type="match status" value="1"/>
</dbReference>
<accession>A0A2V2YVK1</accession>
<proteinExistence type="predicted"/>
<dbReference type="InterPro" id="IPR036034">
    <property type="entry name" value="PDZ_sf"/>
</dbReference>
<dbReference type="Gene3D" id="2.30.42.10">
    <property type="match status" value="1"/>
</dbReference>
<gene>
    <name evidence="1" type="ORF">DFQ01_107142</name>
</gene>
<protein>
    <submittedName>
        <fullName evidence="1">Uncharacterized protein</fullName>
    </submittedName>
</protein>